<keyword evidence="3" id="KW-1134">Transmembrane beta strand</keyword>
<keyword evidence="6" id="KW-0472">Membrane</keyword>
<comment type="subcellular location">
    <subcellularLocation>
        <location evidence="1">Cell outer membrane</location>
        <topology evidence="1">Multi-pass membrane protein</topology>
    </subcellularLocation>
</comment>
<proteinExistence type="predicted"/>
<dbReference type="InterPro" id="IPR037066">
    <property type="entry name" value="Plug_dom_sf"/>
</dbReference>
<dbReference type="PANTHER" id="PTHR30069:SF29">
    <property type="entry name" value="HEMOGLOBIN AND HEMOGLOBIN-HAPTOGLOBIN-BINDING PROTEIN 1-RELATED"/>
    <property type="match status" value="1"/>
</dbReference>
<dbReference type="Gene3D" id="2.60.40.1120">
    <property type="entry name" value="Carboxypeptidase-like, regulatory domain"/>
    <property type="match status" value="1"/>
</dbReference>
<gene>
    <name evidence="9" type="ORF">AQPE_1982</name>
</gene>
<dbReference type="GO" id="GO:0044718">
    <property type="term" value="P:siderophore transmembrane transport"/>
    <property type="evidence" value="ECO:0007669"/>
    <property type="project" value="TreeGrafter"/>
</dbReference>
<dbReference type="GO" id="GO:0009279">
    <property type="term" value="C:cell outer membrane"/>
    <property type="evidence" value="ECO:0007669"/>
    <property type="project" value="UniProtKB-SubCell"/>
</dbReference>
<keyword evidence="10" id="KW-1185">Reference proteome</keyword>
<protein>
    <submittedName>
        <fullName evidence="9">TonB-dependent receptor</fullName>
    </submittedName>
</protein>
<dbReference type="RefSeq" id="WP_318350787.1">
    <property type="nucleotide sequence ID" value="NZ_AP018694.1"/>
</dbReference>
<evidence type="ECO:0000256" key="5">
    <source>
        <dbReference type="ARBA" id="ARBA00022729"/>
    </source>
</evidence>
<keyword evidence="5" id="KW-0732">Signal</keyword>
<evidence type="ECO:0000313" key="9">
    <source>
        <dbReference type="EMBL" id="BBE17825.1"/>
    </source>
</evidence>
<evidence type="ECO:0000259" key="8">
    <source>
        <dbReference type="Pfam" id="PF07715"/>
    </source>
</evidence>
<reference evidence="9" key="1">
    <citation type="journal article" date="2020" name="Int. J. Syst. Evol. Microbiol.">
        <title>Aquipluma nitroreducens gen. nov. sp. nov., a novel facultatively anaerobic bacterium isolated from a freshwater lake.</title>
        <authorList>
            <person name="Watanabe M."/>
            <person name="Kojima H."/>
            <person name="Fukui M."/>
        </authorList>
    </citation>
    <scope>NUCLEOTIDE SEQUENCE</scope>
    <source>
        <strain evidence="9">MeG22</strain>
    </source>
</reference>
<feature type="domain" description="TonB-dependent receptor plug" evidence="8">
    <location>
        <begin position="140"/>
        <end position="216"/>
    </location>
</feature>
<name>A0A5K7S8L0_9BACT</name>
<accession>A0A5K7S8L0</accession>
<keyword evidence="9" id="KW-0675">Receptor</keyword>
<evidence type="ECO:0000313" key="10">
    <source>
        <dbReference type="Proteomes" id="UP001193389"/>
    </source>
</evidence>
<evidence type="ECO:0000256" key="1">
    <source>
        <dbReference type="ARBA" id="ARBA00004571"/>
    </source>
</evidence>
<dbReference type="Gene3D" id="2.170.130.10">
    <property type="entry name" value="TonB-dependent receptor, plug domain"/>
    <property type="match status" value="1"/>
</dbReference>
<dbReference type="AlphaFoldDB" id="A0A5K7S8L0"/>
<dbReference type="Pfam" id="PF07715">
    <property type="entry name" value="Plug"/>
    <property type="match status" value="1"/>
</dbReference>
<evidence type="ECO:0000256" key="4">
    <source>
        <dbReference type="ARBA" id="ARBA00022692"/>
    </source>
</evidence>
<keyword evidence="2" id="KW-0813">Transport</keyword>
<sequence length="794" mass="89499">MRFSIILFIVLLPYSLFAQQRRTISGYITDAQTGEQLYAATIFEQNSQAGTTSNRFGFFSLSLPEGLVNLKISFVGYISQSRTISLKADTFLEIALKSDNKLEEVVVKGNSGSLANSVSLGHVKISSKGLGKLPSLMGEKDLMKSITILPGVQQGSEGSSGIFVRGGSPDQNLILLDDVPLFNVSHLFGFVSVFTPEAINSIDFYKGAFPARYGGRLSSVIDLRMKDGNKFKRESSLTLGPISSQFTTEGPIQKGKSSYFFSVRRTLFDLIFQGISKLANADFEGDVIPFYAFHDISGKINFRINEKNHLYWSFYSGNDKLSFDYINHTQWADGKNETQRASGTIQWGNLMTALKLNTRINSRMFLNTTLSGSLFNYGNLFAGGNETIRDNITEKNDFSFEYLSQIQSFGIKSDLDIYGNTDSPVQTGVFTSMNNYLPGRQIIKRNDGSDENASHKISGIDYGFYVDKKFRINSQTNISAGLRNVFQTIVNQKTYFAFEPRLSANWRQNDQTNFEISYALMTQTIHLLSNGNIGLPTDIWVPSTRQIRPETSHILSAGMKKTLTNSLKLSVEGYYKRLNHVISFAEGQGVLDVGENWEGKIISGKGRAWGIENELRYSRSKIESWISYTLAWNERKFTEMNRNRWFPYVYDRRHKIDSGVIWQISKGWSASATWTFQSGAPATYSGLDYSGYPNNLSYSVSDFLTGNAIDASRIQYYKKINGVRLPAYHRLDLGFTREWGSSEKRRALSISIYNVYNRMNPYLIYTKAKPNGTVGMKQFTLFPIIPSISYRVSF</sequence>
<evidence type="ECO:0000256" key="7">
    <source>
        <dbReference type="ARBA" id="ARBA00023237"/>
    </source>
</evidence>
<dbReference type="KEGG" id="anf:AQPE_1982"/>
<dbReference type="PANTHER" id="PTHR30069">
    <property type="entry name" value="TONB-DEPENDENT OUTER MEMBRANE RECEPTOR"/>
    <property type="match status" value="1"/>
</dbReference>
<dbReference type="Gene3D" id="2.40.170.20">
    <property type="entry name" value="TonB-dependent receptor, beta-barrel domain"/>
    <property type="match status" value="1"/>
</dbReference>
<evidence type="ECO:0000256" key="6">
    <source>
        <dbReference type="ARBA" id="ARBA00023136"/>
    </source>
</evidence>
<keyword evidence="4" id="KW-0812">Transmembrane</keyword>
<dbReference type="InterPro" id="IPR036942">
    <property type="entry name" value="Beta-barrel_TonB_sf"/>
</dbReference>
<dbReference type="SUPFAM" id="SSF56935">
    <property type="entry name" value="Porins"/>
    <property type="match status" value="1"/>
</dbReference>
<keyword evidence="7" id="KW-0998">Cell outer membrane</keyword>
<evidence type="ECO:0000256" key="2">
    <source>
        <dbReference type="ARBA" id="ARBA00022448"/>
    </source>
</evidence>
<dbReference type="Pfam" id="PF13715">
    <property type="entry name" value="CarbopepD_reg_2"/>
    <property type="match status" value="1"/>
</dbReference>
<dbReference type="InterPro" id="IPR039426">
    <property type="entry name" value="TonB-dep_rcpt-like"/>
</dbReference>
<dbReference type="InterPro" id="IPR012910">
    <property type="entry name" value="Plug_dom"/>
</dbReference>
<organism evidence="9 10">
    <name type="scientific">Aquipluma nitroreducens</name>
    <dbReference type="NCBI Taxonomy" id="2010828"/>
    <lineage>
        <taxon>Bacteria</taxon>
        <taxon>Pseudomonadati</taxon>
        <taxon>Bacteroidota</taxon>
        <taxon>Bacteroidia</taxon>
        <taxon>Marinilabiliales</taxon>
        <taxon>Prolixibacteraceae</taxon>
        <taxon>Aquipluma</taxon>
    </lineage>
</organism>
<evidence type="ECO:0000256" key="3">
    <source>
        <dbReference type="ARBA" id="ARBA00022452"/>
    </source>
</evidence>
<dbReference type="SUPFAM" id="SSF49464">
    <property type="entry name" value="Carboxypeptidase regulatory domain-like"/>
    <property type="match status" value="1"/>
</dbReference>
<dbReference type="GO" id="GO:0015344">
    <property type="term" value="F:siderophore uptake transmembrane transporter activity"/>
    <property type="evidence" value="ECO:0007669"/>
    <property type="project" value="TreeGrafter"/>
</dbReference>
<dbReference type="InterPro" id="IPR008969">
    <property type="entry name" value="CarboxyPept-like_regulatory"/>
</dbReference>
<dbReference type="EMBL" id="AP018694">
    <property type="protein sequence ID" value="BBE17825.1"/>
    <property type="molecule type" value="Genomic_DNA"/>
</dbReference>
<dbReference type="Proteomes" id="UP001193389">
    <property type="component" value="Chromosome"/>
</dbReference>